<organism evidence="1 2">
    <name type="scientific">Cajanus cajan</name>
    <name type="common">Pigeon pea</name>
    <name type="synonym">Cajanus indicus</name>
    <dbReference type="NCBI Taxonomy" id="3821"/>
    <lineage>
        <taxon>Eukaryota</taxon>
        <taxon>Viridiplantae</taxon>
        <taxon>Streptophyta</taxon>
        <taxon>Embryophyta</taxon>
        <taxon>Tracheophyta</taxon>
        <taxon>Spermatophyta</taxon>
        <taxon>Magnoliopsida</taxon>
        <taxon>eudicotyledons</taxon>
        <taxon>Gunneridae</taxon>
        <taxon>Pentapetalae</taxon>
        <taxon>rosids</taxon>
        <taxon>fabids</taxon>
        <taxon>Fabales</taxon>
        <taxon>Fabaceae</taxon>
        <taxon>Papilionoideae</taxon>
        <taxon>50 kb inversion clade</taxon>
        <taxon>NPAAA clade</taxon>
        <taxon>indigoferoid/millettioid clade</taxon>
        <taxon>Phaseoleae</taxon>
        <taxon>Cajanus</taxon>
    </lineage>
</organism>
<dbReference type="EMBL" id="CM003613">
    <property type="protein sequence ID" value="KYP55038.1"/>
    <property type="molecule type" value="Genomic_DNA"/>
</dbReference>
<accession>A0A151SJS0</accession>
<keyword evidence="2" id="KW-1185">Reference proteome</keyword>
<sequence>MHIPRTLVGKISEHKMLGITPSPMQKQLSYTITLAAVIIAFRVELMGIEFRTTSIIRDTIKIGIVYSNIDLP</sequence>
<evidence type="ECO:0000313" key="2">
    <source>
        <dbReference type="Proteomes" id="UP000075243"/>
    </source>
</evidence>
<protein>
    <submittedName>
        <fullName evidence="1">Uncharacterized protein</fullName>
    </submittedName>
</protein>
<evidence type="ECO:0000313" key="1">
    <source>
        <dbReference type="EMBL" id="KYP55038.1"/>
    </source>
</evidence>
<dbReference type="Gramene" id="C.cajan_01210.t">
    <property type="protein sequence ID" value="C.cajan_01210.t.cds1"/>
    <property type="gene ID" value="C.cajan_01210"/>
</dbReference>
<dbReference type="Proteomes" id="UP000075243">
    <property type="component" value="Chromosome 11"/>
</dbReference>
<name>A0A151SJS0_CAJCA</name>
<proteinExistence type="predicted"/>
<gene>
    <name evidence="1" type="ORF">KK1_001242</name>
</gene>
<dbReference type="AlphaFoldDB" id="A0A151SJS0"/>
<reference evidence="1 2" key="1">
    <citation type="journal article" date="2012" name="Nat. Biotechnol.">
        <title>Draft genome sequence of pigeonpea (Cajanus cajan), an orphan legume crop of resource-poor farmers.</title>
        <authorList>
            <person name="Varshney R.K."/>
            <person name="Chen W."/>
            <person name="Li Y."/>
            <person name="Bharti A.K."/>
            <person name="Saxena R.K."/>
            <person name="Schlueter J.A."/>
            <person name="Donoghue M.T."/>
            <person name="Azam S."/>
            <person name="Fan G."/>
            <person name="Whaley A.M."/>
            <person name="Farmer A.D."/>
            <person name="Sheridan J."/>
            <person name="Iwata A."/>
            <person name="Tuteja R."/>
            <person name="Penmetsa R.V."/>
            <person name="Wu W."/>
            <person name="Upadhyaya H.D."/>
            <person name="Yang S.P."/>
            <person name="Shah T."/>
            <person name="Saxena K.B."/>
            <person name="Michael T."/>
            <person name="McCombie W.R."/>
            <person name="Yang B."/>
            <person name="Zhang G."/>
            <person name="Yang H."/>
            <person name="Wang J."/>
            <person name="Spillane C."/>
            <person name="Cook D.R."/>
            <person name="May G.D."/>
            <person name="Xu X."/>
            <person name="Jackson S.A."/>
        </authorList>
    </citation>
    <scope>NUCLEOTIDE SEQUENCE [LARGE SCALE GENOMIC DNA]</scope>
    <source>
        <strain evidence="2">cv. Asha</strain>
    </source>
</reference>